<dbReference type="AlphaFoldDB" id="A0A5B7IVD8"/>
<protein>
    <submittedName>
        <fullName evidence="1">Uncharacterized protein</fullName>
    </submittedName>
</protein>
<gene>
    <name evidence="1" type="ORF">E2C01_079352</name>
</gene>
<dbReference type="Proteomes" id="UP000324222">
    <property type="component" value="Unassembled WGS sequence"/>
</dbReference>
<organism evidence="1 2">
    <name type="scientific">Portunus trituberculatus</name>
    <name type="common">Swimming crab</name>
    <name type="synonym">Neptunus trituberculatus</name>
    <dbReference type="NCBI Taxonomy" id="210409"/>
    <lineage>
        <taxon>Eukaryota</taxon>
        <taxon>Metazoa</taxon>
        <taxon>Ecdysozoa</taxon>
        <taxon>Arthropoda</taxon>
        <taxon>Crustacea</taxon>
        <taxon>Multicrustacea</taxon>
        <taxon>Malacostraca</taxon>
        <taxon>Eumalacostraca</taxon>
        <taxon>Eucarida</taxon>
        <taxon>Decapoda</taxon>
        <taxon>Pleocyemata</taxon>
        <taxon>Brachyura</taxon>
        <taxon>Eubrachyura</taxon>
        <taxon>Portunoidea</taxon>
        <taxon>Portunidae</taxon>
        <taxon>Portuninae</taxon>
        <taxon>Portunus</taxon>
    </lineage>
</organism>
<accession>A0A5B7IVD8</accession>
<keyword evidence="2" id="KW-1185">Reference proteome</keyword>
<evidence type="ECO:0000313" key="1">
    <source>
        <dbReference type="EMBL" id="MPC84608.1"/>
    </source>
</evidence>
<comment type="caution">
    <text evidence="1">The sequence shown here is derived from an EMBL/GenBank/DDBJ whole genome shotgun (WGS) entry which is preliminary data.</text>
</comment>
<reference evidence="1 2" key="1">
    <citation type="submission" date="2019-05" db="EMBL/GenBank/DDBJ databases">
        <title>Another draft genome of Portunus trituberculatus and its Hox gene families provides insights of decapod evolution.</title>
        <authorList>
            <person name="Jeong J.-H."/>
            <person name="Song I."/>
            <person name="Kim S."/>
            <person name="Choi T."/>
            <person name="Kim D."/>
            <person name="Ryu S."/>
            <person name="Kim W."/>
        </authorList>
    </citation>
    <scope>NUCLEOTIDE SEQUENCE [LARGE SCALE GENOMIC DNA]</scope>
    <source>
        <tissue evidence="1">Muscle</tissue>
    </source>
</reference>
<sequence>MRDTIQSLTLPTIFTSRFIATARHLAVAYHSLCPLPACQGKTDISTKTQQGESRGVYIKDTLVDIIEKTKTRDTQKNIIEKHTQDIQRITTHTHTHTHTQRERYKRVYIFTKRPLVTR</sequence>
<proteinExistence type="predicted"/>
<dbReference type="EMBL" id="VSRR010065889">
    <property type="protein sequence ID" value="MPC84608.1"/>
    <property type="molecule type" value="Genomic_DNA"/>
</dbReference>
<evidence type="ECO:0000313" key="2">
    <source>
        <dbReference type="Proteomes" id="UP000324222"/>
    </source>
</evidence>
<name>A0A5B7IVD8_PORTR</name>